<gene>
    <name evidence="4" type="ORF">BJ508DRAFT_310768</name>
</gene>
<feature type="coiled-coil region" evidence="1">
    <location>
        <begin position="288"/>
        <end position="318"/>
    </location>
</feature>
<feature type="compositionally biased region" description="Polar residues" evidence="2">
    <location>
        <begin position="623"/>
        <end position="632"/>
    </location>
</feature>
<organism evidence="4 5">
    <name type="scientific">Ascobolus immersus RN42</name>
    <dbReference type="NCBI Taxonomy" id="1160509"/>
    <lineage>
        <taxon>Eukaryota</taxon>
        <taxon>Fungi</taxon>
        <taxon>Dikarya</taxon>
        <taxon>Ascomycota</taxon>
        <taxon>Pezizomycotina</taxon>
        <taxon>Pezizomycetes</taxon>
        <taxon>Pezizales</taxon>
        <taxon>Ascobolaceae</taxon>
        <taxon>Ascobolus</taxon>
    </lineage>
</organism>
<evidence type="ECO:0000313" key="5">
    <source>
        <dbReference type="Proteomes" id="UP000275078"/>
    </source>
</evidence>
<evidence type="ECO:0000313" key="4">
    <source>
        <dbReference type="EMBL" id="RPA76743.1"/>
    </source>
</evidence>
<reference evidence="4 5" key="1">
    <citation type="journal article" date="2018" name="Nat. Ecol. Evol.">
        <title>Pezizomycetes genomes reveal the molecular basis of ectomycorrhizal truffle lifestyle.</title>
        <authorList>
            <person name="Murat C."/>
            <person name="Payen T."/>
            <person name="Noel B."/>
            <person name="Kuo A."/>
            <person name="Morin E."/>
            <person name="Chen J."/>
            <person name="Kohler A."/>
            <person name="Krizsan K."/>
            <person name="Balestrini R."/>
            <person name="Da Silva C."/>
            <person name="Montanini B."/>
            <person name="Hainaut M."/>
            <person name="Levati E."/>
            <person name="Barry K.W."/>
            <person name="Belfiori B."/>
            <person name="Cichocki N."/>
            <person name="Clum A."/>
            <person name="Dockter R.B."/>
            <person name="Fauchery L."/>
            <person name="Guy J."/>
            <person name="Iotti M."/>
            <person name="Le Tacon F."/>
            <person name="Lindquist E.A."/>
            <person name="Lipzen A."/>
            <person name="Malagnac F."/>
            <person name="Mello A."/>
            <person name="Molinier V."/>
            <person name="Miyauchi S."/>
            <person name="Poulain J."/>
            <person name="Riccioni C."/>
            <person name="Rubini A."/>
            <person name="Sitrit Y."/>
            <person name="Splivallo R."/>
            <person name="Traeger S."/>
            <person name="Wang M."/>
            <person name="Zifcakova L."/>
            <person name="Wipf D."/>
            <person name="Zambonelli A."/>
            <person name="Paolocci F."/>
            <person name="Nowrousian M."/>
            <person name="Ottonello S."/>
            <person name="Baldrian P."/>
            <person name="Spatafora J.W."/>
            <person name="Henrissat B."/>
            <person name="Nagy L.G."/>
            <person name="Aury J.M."/>
            <person name="Wincker P."/>
            <person name="Grigoriev I.V."/>
            <person name="Bonfante P."/>
            <person name="Martin F.M."/>
        </authorList>
    </citation>
    <scope>NUCLEOTIDE SEQUENCE [LARGE SCALE GENOMIC DNA]</scope>
    <source>
        <strain evidence="4 5">RN42</strain>
    </source>
</reference>
<dbReference type="STRING" id="1160509.A0A3N4HSC2"/>
<evidence type="ECO:0000256" key="3">
    <source>
        <dbReference type="SAM" id="SignalP"/>
    </source>
</evidence>
<evidence type="ECO:0000256" key="1">
    <source>
        <dbReference type="SAM" id="Coils"/>
    </source>
</evidence>
<protein>
    <submittedName>
        <fullName evidence="4">Heterokaryon incompatibility Het-C</fullName>
    </submittedName>
</protein>
<dbReference type="Pfam" id="PF07217">
    <property type="entry name" value="Het-C"/>
    <property type="match status" value="1"/>
</dbReference>
<dbReference type="InterPro" id="IPR010816">
    <property type="entry name" value="Het-C"/>
</dbReference>
<feature type="compositionally biased region" description="Basic residues" evidence="2">
    <location>
        <begin position="569"/>
        <end position="580"/>
    </location>
</feature>
<dbReference type="OrthoDB" id="2506204at2759"/>
<feature type="region of interest" description="Disordered" evidence="2">
    <location>
        <begin position="549"/>
        <end position="632"/>
    </location>
</feature>
<dbReference type="EMBL" id="ML119738">
    <property type="protein sequence ID" value="RPA76743.1"/>
    <property type="molecule type" value="Genomic_DNA"/>
</dbReference>
<dbReference type="AlphaFoldDB" id="A0A3N4HSC2"/>
<keyword evidence="5" id="KW-1185">Reference proteome</keyword>
<dbReference type="PANTHER" id="PTHR14905">
    <property type="entry name" value="NG37"/>
    <property type="match status" value="1"/>
</dbReference>
<sequence>MAFQPITLLLSTFALFLFFSTPVAAFGAGSILKVSAIAGKNWRHGDIEDVLLELMMSNAKEFDSLSVKRVYFGNWLRDYSQALDVGGLSKLPKDTIRTLLWILSFLTFGYATGEFEVTEEKLGVYRPEEHIDNPKDYADNEDARVYDERLRAPVDEEVELAIDPQNGMKAYIASEHLGIDTSAGLVRKVFKDSINKAREYADSGDDSLLFEALRQLGTGLHCIEANPLDYSAHSNYIELALRELGVDAFPHVGDATEVEVQGKTIFPLVTGTFGMTDFLHSVVGEVTDKMYQSEIQQLDDTLNNAQQQEEANSRLKEILDQIPMGLLGSDNPSEEADNLKAAADEERETHPNQTIEDIKNNAAETIKKIYPILEFHDRIMKGISQAIDKVPFLSGIIENLSGALQIYIFSLLAPYIMPILKQAREELKAGSTGILSASEAGQYIVFNDDSSHNPTHSMLSKDHFTNILNPVAGQIAQTCVRFAVPKIVEAWQDRDLDPDQVIDDILQVFHHPALRDESKPGQSEMFRTVAEWWEQQDQDDFAARLSKEGVRNGDNHEGEDGSGAPGGKSHSHGGCAHHHQSSYGQDQGGYSEGYEAQENYGHTDNGYGGGHGGDGYGGESAYEQPQQQDNNPVQEIVDQVESARKLMGMFGF</sequence>
<proteinExistence type="predicted"/>
<feature type="compositionally biased region" description="Basic and acidic residues" evidence="2">
    <location>
        <begin position="549"/>
        <end position="559"/>
    </location>
</feature>
<feature type="chain" id="PRO_5017937201" evidence="3">
    <location>
        <begin position="26"/>
        <end position="652"/>
    </location>
</feature>
<evidence type="ECO:0000256" key="2">
    <source>
        <dbReference type="SAM" id="MobiDB-lite"/>
    </source>
</evidence>
<dbReference type="Proteomes" id="UP000275078">
    <property type="component" value="Unassembled WGS sequence"/>
</dbReference>
<feature type="compositionally biased region" description="Gly residues" evidence="2">
    <location>
        <begin position="606"/>
        <end position="618"/>
    </location>
</feature>
<dbReference type="PANTHER" id="PTHR14905:SF11">
    <property type="entry name" value="TINC (EUROFUNG)"/>
    <property type="match status" value="1"/>
</dbReference>
<accession>A0A3N4HSC2</accession>
<dbReference type="InterPro" id="IPR052577">
    <property type="entry name" value="VWA7"/>
</dbReference>
<feature type="signal peptide" evidence="3">
    <location>
        <begin position="1"/>
        <end position="25"/>
    </location>
</feature>
<keyword evidence="1" id="KW-0175">Coiled coil</keyword>
<name>A0A3N4HSC2_ASCIM</name>
<keyword evidence="3" id="KW-0732">Signal</keyword>